<dbReference type="AlphaFoldDB" id="A0A0D0DI87"/>
<evidence type="ECO:0000313" key="1">
    <source>
        <dbReference type="EMBL" id="KIK81249.1"/>
    </source>
</evidence>
<name>A0A0D0DI87_9AGAM</name>
<keyword evidence="2" id="KW-1185">Reference proteome</keyword>
<organism evidence="1 2">
    <name type="scientific">Paxillus rubicundulus Ve08.2h10</name>
    <dbReference type="NCBI Taxonomy" id="930991"/>
    <lineage>
        <taxon>Eukaryota</taxon>
        <taxon>Fungi</taxon>
        <taxon>Dikarya</taxon>
        <taxon>Basidiomycota</taxon>
        <taxon>Agaricomycotina</taxon>
        <taxon>Agaricomycetes</taxon>
        <taxon>Agaricomycetidae</taxon>
        <taxon>Boletales</taxon>
        <taxon>Paxilineae</taxon>
        <taxon>Paxillaceae</taxon>
        <taxon>Paxillus</taxon>
    </lineage>
</organism>
<proteinExistence type="predicted"/>
<reference evidence="2" key="2">
    <citation type="submission" date="2015-01" db="EMBL/GenBank/DDBJ databases">
        <title>Evolutionary Origins and Diversification of the Mycorrhizal Mutualists.</title>
        <authorList>
            <consortium name="DOE Joint Genome Institute"/>
            <consortium name="Mycorrhizal Genomics Consortium"/>
            <person name="Kohler A."/>
            <person name="Kuo A."/>
            <person name="Nagy L.G."/>
            <person name="Floudas D."/>
            <person name="Copeland A."/>
            <person name="Barry K.W."/>
            <person name="Cichocki N."/>
            <person name="Veneault-Fourrey C."/>
            <person name="LaButti K."/>
            <person name="Lindquist E.A."/>
            <person name="Lipzen A."/>
            <person name="Lundell T."/>
            <person name="Morin E."/>
            <person name="Murat C."/>
            <person name="Riley R."/>
            <person name="Ohm R."/>
            <person name="Sun H."/>
            <person name="Tunlid A."/>
            <person name="Henrissat B."/>
            <person name="Grigoriev I.V."/>
            <person name="Hibbett D.S."/>
            <person name="Martin F."/>
        </authorList>
    </citation>
    <scope>NUCLEOTIDE SEQUENCE [LARGE SCALE GENOMIC DNA]</scope>
    <source>
        <strain evidence="2">Ve08.2h10</strain>
    </source>
</reference>
<dbReference type="InParanoid" id="A0A0D0DI87"/>
<gene>
    <name evidence="1" type="ORF">PAXRUDRAFT_832976</name>
</gene>
<reference evidence="1 2" key="1">
    <citation type="submission" date="2014-04" db="EMBL/GenBank/DDBJ databases">
        <authorList>
            <consortium name="DOE Joint Genome Institute"/>
            <person name="Kuo A."/>
            <person name="Kohler A."/>
            <person name="Jargeat P."/>
            <person name="Nagy L.G."/>
            <person name="Floudas D."/>
            <person name="Copeland A."/>
            <person name="Barry K.W."/>
            <person name="Cichocki N."/>
            <person name="Veneault-Fourrey C."/>
            <person name="LaButti K."/>
            <person name="Lindquist E.A."/>
            <person name="Lipzen A."/>
            <person name="Lundell T."/>
            <person name="Morin E."/>
            <person name="Murat C."/>
            <person name="Sun H."/>
            <person name="Tunlid A."/>
            <person name="Henrissat B."/>
            <person name="Grigoriev I.V."/>
            <person name="Hibbett D.S."/>
            <person name="Martin F."/>
            <person name="Nordberg H.P."/>
            <person name="Cantor M.N."/>
            <person name="Hua S.X."/>
        </authorList>
    </citation>
    <scope>NUCLEOTIDE SEQUENCE [LARGE SCALE GENOMIC DNA]</scope>
    <source>
        <strain evidence="1 2">Ve08.2h10</strain>
    </source>
</reference>
<dbReference type="HOGENOM" id="CLU_1482453_0_0_1"/>
<accession>A0A0D0DI87</accession>
<sequence>MHTILPIMESSHSCQVIQDIQALRDMDIIHLQSFKFIHPLAMDAVQVGSVIIMTSWDNHDCHHLHLTTTPHSPHRHSISLRQCQVVLGVAAHVYIPELTSWFAYLDQDEERSQDEVTFKPFGHLLKAKGITRLSQLSDRYIKLSHLEDWLGIDRDTAITIFQYADEDLDTMKSGEWVFPGHF</sequence>
<dbReference type="EMBL" id="KN825833">
    <property type="protein sequence ID" value="KIK81249.1"/>
    <property type="molecule type" value="Genomic_DNA"/>
</dbReference>
<protein>
    <submittedName>
        <fullName evidence="1">Uncharacterized protein</fullName>
    </submittedName>
</protein>
<dbReference type="Proteomes" id="UP000054538">
    <property type="component" value="Unassembled WGS sequence"/>
</dbReference>
<evidence type="ECO:0000313" key="2">
    <source>
        <dbReference type="Proteomes" id="UP000054538"/>
    </source>
</evidence>